<sequence length="74" mass="8866">MKNETANGTKPVLGVVYLVTKYHDGEHPCYDVVKVFQNRSNAETFVEEMKEKYKDNISFKYKHFYFEIEEMDVY</sequence>
<gene>
    <name evidence="1" type="ORF">UFOVP754_28</name>
</gene>
<accession>A0A6J7X5Y9</accession>
<protein>
    <submittedName>
        <fullName evidence="1">Uncharacterized protein</fullName>
    </submittedName>
</protein>
<dbReference type="EMBL" id="LR798349">
    <property type="protein sequence ID" value="CAB5226018.1"/>
    <property type="molecule type" value="Genomic_DNA"/>
</dbReference>
<proteinExistence type="predicted"/>
<reference evidence="1" key="1">
    <citation type="submission" date="2020-05" db="EMBL/GenBank/DDBJ databases">
        <authorList>
            <person name="Chiriac C."/>
            <person name="Salcher M."/>
            <person name="Ghai R."/>
            <person name="Kavagutti S V."/>
        </authorList>
    </citation>
    <scope>NUCLEOTIDE SEQUENCE</scope>
</reference>
<organism evidence="1">
    <name type="scientific">uncultured Caudovirales phage</name>
    <dbReference type="NCBI Taxonomy" id="2100421"/>
    <lineage>
        <taxon>Viruses</taxon>
        <taxon>Duplodnaviria</taxon>
        <taxon>Heunggongvirae</taxon>
        <taxon>Uroviricota</taxon>
        <taxon>Caudoviricetes</taxon>
        <taxon>Peduoviridae</taxon>
        <taxon>Maltschvirus</taxon>
        <taxon>Maltschvirus maltsch</taxon>
    </lineage>
</organism>
<evidence type="ECO:0000313" key="1">
    <source>
        <dbReference type="EMBL" id="CAB5226018.1"/>
    </source>
</evidence>
<name>A0A6J7X5Y9_9CAUD</name>